<evidence type="ECO:0000313" key="10">
    <source>
        <dbReference type="Proteomes" id="UP000198635"/>
    </source>
</evidence>
<dbReference type="GO" id="GO:0000155">
    <property type="term" value="F:phosphorelay sensor kinase activity"/>
    <property type="evidence" value="ECO:0007669"/>
    <property type="project" value="InterPro"/>
</dbReference>
<dbReference type="SUPFAM" id="SSF55874">
    <property type="entry name" value="ATPase domain of HSP90 chaperone/DNA topoisomerase II/histidine kinase"/>
    <property type="match status" value="1"/>
</dbReference>
<feature type="transmembrane region" description="Helical" evidence="6">
    <location>
        <begin position="311"/>
        <end position="330"/>
    </location>
</feature>
<dbReference type="FunFam" id="3.30.565.10:FF:000010">
    <property type="entry name" value="Sensor histidine kinase RcsC"/>
    <property type="match status" value="1"/>
</dbReference>
<feature type="modified residue" description="4-aspartylphosphate" evidence="5">
    <location>
        <position position="825"/>
    </location>
</feature>
<feature type="transmembrane region" description="Helical" evidence="6">
    <location>
        <begin position="342"/>
        <end position="361"/>
    </location>
</feature>
<evidence type="ECO:0000256" key="5">
    <source>
        <dbReference type="PROSITE-ProRule" id="PRU00169"/>
    </source>
</evidence>
<keyword evidence="3 5" id="KW-0597">Phosphoprotein</keyword>
<keyword evidence="9" id="KW-0418">Kinase</keyword>
<dbReference type="SMART" id="SM00388">
    <property type="entry name" value="HisKA"/>
    <property type="match status" value="1"/>
</dbReference>
<proteinExistence type="predicted"/>
<dbReference type="Gene3D" id="2.60.40.2380">
    <property type="match status" value="1"/>
</dbReference>
<dbReference type="EMBL" id="FORX01000018">
    <property type="protein sequence ID" value="SFK24472.1"/>
    <property type="molecule type" value="Genomic_DNA"/>
</dbReference>
<evidence type="ECO:0000256" key="3">
    <source>
        <dbReference type="ARBA" id="ARBA00022553"/>
    </source>
</evidence>
<organism evidence="9 10">
    <name type="scientific">Desulfomicrobium apsheronum</name>
    <dbReference type="NCBI Taxonomy" id="52560"/>
    <lineage>
        <taxon>Bacteria</taxon>
        <taxon>Pseudomonadati</taxon>
        <taxon>Thermodesulfobacteriota</taxon>
        <taxon>Desulfovibrionia</taxon>
        <taxon>Desulfovibrionales</taxon>
        <taxon>Desulfomicrobiaceae</taxon>
        <taxon>Desulfomicrobium</taxon>
    </lineage>
</organism>
<dbReference type="STRING" id="52560.SAMN04488082_1183"/>
<dbReference type="EC" id="2.7.13.3" evidence="2"/>
<dbReference type="Gene3D" id="1.10.287.130">
    <property type="match status" value="1"/>
</dbReference>
<dbReference type="PROSITE" id="PS50110">
    <property type="entry name" value="RESPONSE_REGULATORY"/>
    <property type="match status" value="2"/>
</dbReference>
<dbReference type="PRINTS" id="PR00344">
    <property type="entry name" value="BCTRLSENSOR"/>
</dbReference>
<feature type="modified residue" description="4-aspartylphosphate" evidence="5">
    <location>
        <position position="677"/>
    </location>
</feature>
<keyword evidence="4" id="KW-0902">Two-component regulatory system</keyword>
<dbReference type="SUPFAM" id="SSF52172">
    <property type="entry name" value="CheY-like"/>
    <property type="match status" value="2"/>
</dbReference>
<feature type="domain" description="Response regulatory" evidence="8">
    <location>
        <begin position="628"/>
        <end position="745"/>
    </location>
</feature>
<dbReference type="CDD" id="cd16922">
    <property type="entry name" value="HATPase_EvgS-ArcB-TorS-like"/>
    <property type="match status" value="1"/>
</dbReference>
<dbReference type="RefSeq" id="WP_177193202.1">
    <property type="nucleotide sequence ID" value="NZ_FORX01000018.1"/>
</dbReference>
<dbReference type="SUPFAM" id="SSF47384">
    <property type="entry name" value="Homodimeric domain of signal transducing histidine kinase"/>
    <property type="match status" value="1"/>
</dbReference>
<dbReference type="SMART" id="SM00448">
    <property type="entry name" value="REC"/>
    <property type="match status" value="2"/>
</dbReference>
<dbReference type="AlphaFoldDB" id="A0A1I3XY95"/>
<feature type="domain" description="Response regulatory" evidence="8">
    <location>
        <begin position="773"/>
        <end position="892"/>
    </location>
</feature>
<dbReference type="Proteomes" id="UP000198635">
    <property type="component" value="Unassembled WGS sequence"/>
</dbReference>
<dbReference type="InterPro" id="IPR003594">
    <property type="entry name" value="HATPase_dom"/>
</dbReference>
<dbReference type="InterPro" id="IPR003661">
    <property type="entry name" value="HisK_dim/P_dom"/>
</dbReference>
<accession>A0A1I3XY95</accession>
<evidence type="ECO:0000259" key="8">
    <source>
        <dbReference type="PROSITE" id="PS50110"/>
    </source>
</evidence>
<dbReference type="InterPro" id="IPR036097">
    <property type="entry name" value="HisK_dim/P_sf"/>
</dbReference>
<dbReference type="CDD" id="cd00082">
    <property type="entry name" value="HisKA"/>
    <property type="match status" value="1"/>
</dbReference>
<dbReference type="InterPro" id="IPR004358">
    <property type="entry name" value="Sig_transdc_His_kin-like_C"/>
</dbReference>
<dbReference type="PANTHER" id="PTHR45339:SF1">
    <property type="entry name" value="HYBRID SIGNAL TRANSDUCTION HISTIDINE KINASE J"/>
    <property type="match status" value="1"/>
</dbReference>
<evidence type="ECO:0000256" key="1">
    <source>
        <dbReference type="ARBA" id="ARBA00000085"/>
    </source>
</evidence>
<dbReference type="InterPro" id="IPR011006">
    <property type="entry name" value="CheY-like_superfamily"/>
</dbReference>
<feature type="transmembrane region" description="Helical" evidence="6">
    <location>
        <begin position="225"/>
        <end position="245"/>
    </location>
</feature>
<dbReference type="Gene3D" id="3.30.565.10">
    <property type="entry name" value="Histidine kinase-like ATPase, C-terminal domain"/>
    <property type="match status" value="1"/>
</dbReference>
<evidence type="ECO:0000256" key="6">
    <source>
        <dbReference type="SAM" id="Phobius"/>
    </source>
</evidence>
<dbReference type="PROSITE" id="PS50109">
    <property type="entry name" value="HIS_KIN"/>
    <property type="match status" value="1"/>
</dbReference>
<evidence type="ECO:0000256" key="2">
    <source>
        <dbReference type="ARBA" id="ARBA00012438"/>
    </source>
</evidence>
<feature type="domain" description="Histidine kinase" evidence="7">
    <location>
        <begin position="385"/>
        <end position="609"/>
    </location>
</feature>
<dbReference type="Pfam" id="PF00512">
    <property type="entry name" value="HisKA"/>
    <property type="match status" value="1"/>
</dbReference>
<keyword evidence="6" id="KW-0812">Transmembrane</keyword>
<dbReference type="InterPro" id="IPR011622">
    <property type="entry name" value="7TMR_DISM_rcpt_extracell_dom2"/>
</dbReference>
<dbReference type="Pfam" id="PF00072">
    <property type="entry name" value="Response_reg"/>
    <property type="match status" value="2"/>
</dbReference>
<protein>
    <recommendedName>
        <fullName evidence="2">histidine kinase</fullName>
        <ecNumber evidence="2">2.7.13.3</ecNumber>
    </recommendedName>
</protein>
<keyword evidence="9" id="KW-0808">Transferase</keyword>
<evidence type="ECO:0000256" key="4">
    <source>
        <dbReference type="ARBA" id="ARBA00023012"/>
    </source>
</evidence>
<dbReference type="InterPro" id="IPR001789">
    <property type="entry name" value="Sig_transdc_resp-reg_receiver"/>
</dbReference>
<gene>
    <name evidence="9" type="ORF">SAMN04488082_1183</name>
</gene>
<dbReference type="SMART" id="SM00387">
    <property type="entry name" value="HATPase_c"/>
    <property type="match status" value="1"/>
</dbReference>
<keyword evidence="10" id="KW-1185">Reference proteome</keyword>
<keyword evidence="6" id="KW-1133">Transmembrane helix</keyword>
<dbReference type="Pfam" id="PF02518">
    <property type="entry name" value="HATPase_c"/>
    <property type="match status" value="1"/>
</dbReference>
<dbReference type="InterPro" id="IPR036890">
    <property type="entry name" value="HATPase_C_sf"/>
</dbReference>
<dbReference type="Pfam" id="PF07696">
    <property type="entry name" value="7TMR-DISMED2"/>
    <property type="match status" value="1"/>
</dbReference>
<feature type="transmembrane region" description="Helical" evidence="6">
    <location>
        <begin position="165"/>
        <end position="189"/>
    </location>
</feature>
<evidence type="ECO:0000313" key="9">
    <source>
        <dbReference type="EMBL" id="SFK24472.1"/>
    </source>
</evidence>
<keyword evidence="6" id="KW-0472">Membrane</keyword>
<dbReference type="CDD" id="cd17546">
    <property type="entry name" value="REC_hyHK_CKI1_RcsC-like"/>
    <property type="match status" value="2"/>
</dbReference>
<evidence type="ECO:0000259" key="7">
    <source>
        <dbReference type="PROSITE" id="PS50109"/>
    </source>
</evidence>
<reference evidence="10" key="1">
    <citation type="submission" date="2016-10" db="EMBL/GenBank/DDBJ databases">
        <authorList>
            <person name="Varghese N."/>
            <person name="Submissions S."/>
        </authorList>
    </citation>
    <scope>NUCLEOTIDE SEQUENCE [LARGE SCALE GENOMIC DNA]</scope>
    <source>
        <strain evidence="10">DSM 5918</strain>
    </source>
</reference>
<dbReference type="PANTHER" id="PTHR45339">
    <property type="entry name" value="HYBRID SIGNAL TRANSDUCTION HISTIDINE KINASE J"/>
    <property type="match status" value="1"/>
</dbReference>
<name>A0A1I3XY95_9BACT</name>
<comment type="catalytic activity">
    <reaction evidence="1">
        <text>ATP + protein L-histidine = ADP + protein N-phospho-L-histidine.</text>
        <dbReference type="EC" id="2.7.13.3"/>
    </reaction>
</comment>
<dbReference type="InterPro" id="IPR005467">
    <property type="entry name" value="His_kinase_dom"/>
</dbReference>
<sequence length="911" mass="99783">MLDCSVQERDLRPFMEVMEDPGRSLTIDQAASSAMAGIFALPASGHFNFGFTSSALWFRFSIKEEPRSANRRGLPSAWILDPGWNVYDTIHLYVPRPDASGGWQVHAAGNLLAKTGEPERRHFLLPEDLSEPLTCYLRVTGLRPIMVSPHITTVDRALHVNSLKVLGTGLVIGYFLTMAFGHLFVWLYAGIDKFKWSIPGNLGFASFVALTSYQHLVSFRNLTEIIMVVGLVTQGFLALVIRAVMDTRIYNRILDRLLLGSVFLVFLAAAVGPFLPEHLHGSLSMRIVMPVAFIGAWACVDNLKRNRTVSIIFLAAWGGTVFDTLIYNRAANGGAAFMHPMMMWVGFIAEALAMAFLLAYFTSSISSQRQAAEAMAEAKSIFLAGMSHEIRTPMTAILGFLNLAMQSGGTGPLRQYLRKIQASARHLLGIINDILDVSRIEEGKIHLESKPFEVENLLRETADILVPRAFENANELVVCLGPGVPRRIEGDFLRLEQVLVNLGGNAVKFTKSGTVVIDVSLPGQVAPEEGKTALRFQVSDTGIGIEADVLPRLFQSFEQAHGSTARIFGGTGLGLNISRRLVQLMGGDIDVSSTPGKGSTFAFTIPFVVSEETGENVYLSPTRYADLSVLFVEDNASARAAMEDIALRLGLDMRVAGTADEALRMAAEERFDAILLDWDLPDMTGIELASRLREAGVADGIPVAVMSSLARPEMEGLQPAFFGTRAILAKPLTLSTVEDVLRLLVFQEEIVDEEGEALHAEELRNLEQVRGMRILVVDDNAFNRELFEVMLTQAGAELETLTNGREAVRRLLDSDRLLPEVVLMDVHMPEMDGYEATRIVRKDARCARLPIIALTADVVEENRALCLDAGMNDRLTKPVEAGPLFEALSRWGRSGRGAQSSSCAASGEGVE</sequence>
<dbReference type="Gene3D" id="3.40.50.2300">
    <property type="match status" value="2"/>
</dbReference>
<feature type="transmembrane region" description="Helical" evidence="6">
    <location>
        <begin position="257"/>
        <end position="275"/>
    </location>
</feature>